<keyword evidence="3" id="KW-1185">Reference proteome</keyword>
<dbReference type="PANTHER" id="PTHR35087">
    <property type="entry name" value="SIMILAR TO HYPOTHETICAL PROTEIN FLJ40298"/>
    <property type="match status" value="1"/>
</dbReference>
<protein>
    <submittedName>
        <fullName evidence="2">Uncharacterized protein</fullName>
    </submittedName>
</protein>
<accession>A0A7J6ALI9</accession>
<name>A0A7J6ALI9_AMEME</name>
<comment type="caution">
    <text evidence="2">The sequence shown here is derived from an EMBL/GenBank/DDBJ whole genome shotgun (WGS) entry which is preliminary data.</text>
</comment>
<dbReference type="InterPro" id="IPR031365">
    <property type="entry name" value="CMIP6"/>
</dbReference>
<dbReference type="Proteomes" id="UP000593565">
    <property type="component" value="Unassembled WGS sequence"/>
</dbReference>
<gene>
    <name evidence="2" type="ORF">AMELA_G00133550</name>
</gene>
<dbReference type="Pfam" id="PF15667">
    <property type="entry name" value="CMIP6"/>
    <property type="match status" value="1"/>
</dbReference>
<proteinExistence type="predicted"/>
<dbReference type="AlphaFoldDB" id="A0A7J6ALI9"/>
<sequence length="276" mass="32130">MYQRAEIHLPRKKKVREAFRSNTYRIFDENIPEQLNPDEVYKDHKYASRDPEATEALKTHHIPQPYNVKFIRTNVRFLNEPIVHMETENTKDKQSQWWLNTPDKKNPRKTAYSKESTQRHDYQPITHIPVTRVREARNKTPATGIIPTLGTLGHPEELVEHMSFIHQYDSRRIHDQPYQGRRHGAFVWSKREAMGPSAFQSSEGLRSDSEGKTYNMNSSQHALLSSPQMDVSTGTFSTQHGHTRARTHCGLGKVVKFVTYSSIGLQRKPHMRKCDQ</sequence>
<evidence type="ECO:0000256" key="1">
    <source>
        <dbReference type="SAM" id="MobiDB-lite"/>
    </source>
</evidence>
<feature type="region of interest" description="Disordered" evidence="1">
    <location>
        <begin position="89"/>
        <end position="119"/>
    </location>
</feature>
<evidence type="ECO:0000313" key="3">
    <source>
        <dbReference type="Proteomes" id="UP000593565"/>
    </source>
</evidence>
<organism evidence="2 3">
    <name type="scientific">Ameiurus melas</name>
    <name type="common">Black bullhead</name>
    <name type="synonym">Silurus melas</name>
    <dbReference type="NCBI Taxonomy" id="219545"/>
    <lineage>
        <taxon>Eukaryota</taxon>
        <taxon>Metazoa</taxon>
        <taxon>Chordata</taxon>
        <taxon>Craniata</taxon>
        <taxon>Vertebrata</taxon>
        <taxon>Euteleostomi</taxon>
        <taxon>Actinopterygii</taxon>
        <taxon>Neopterygii</taxon>
        <taxon>Teleostei</taxon>
        <taxon>Ostariophysi</taxon>
        <taxon>Siluriformes</taxon>
        <taxon>Ictaluridae</taxon>
        <taxon>Ameiurus</taxon>
    </lineage>
</organism>
<dbReference type="EMBL" id="JAAGNN010000011">
    <property type="protein sequence ID" value="KAF4082889.1"/>
    <property type="molecule type" value="Genomic_DNA"/>
</dbReference>
<dbReference type="PANTHER" id="PTHR35087:SF1">
    <property type="entry name" value="RIKEN CDNA 4930505A04 GENE"/>
    <property type="match status" value="1"/>
</dbReference>
<evidence type="ECO:0000313" key="2">
    <source>
        <dbReference type="EMBL" id="KAF4082889.1"/>
    </source>
</evidence>
<reference evidence="2 3" key="1">
    <citation type="submission" date="2020-02" db="EMBL/GenBank/DDBJ databases">
        <title>A chromosome-scale genome assembly of the black bullhead catfish (Ameiurus melas).</title>
        <authorList>
            <person name="Wen M."/>
            <person name="Zham M."/>
            <person name="Cabau C."/>
            <person name="Klopp C."/>
            <person name="Donnadieu C."/>
            <person name="Roques C."/>
            <person name="Bouchez O."/>
            <person name="Lampietro C."/>
            <person name="Jouanno E."/>
            <person name="Herpin A."/>
            <person name="Louis A."/>
            <person name="Berthelot C."/>
            <person name="Parey E."/>
            <person name="Roest-Crollius H."/>
            <person name="Braasch I."/>
            <person name="Postlethwait J."/>
            <person name="Robinson-Rechavi M."/>
            <person name="Echchiki A."/>
            <person name="Begum T."/>
            <person name="Montfort J."/>
            <person name="Schartl M."/>
            <person name="Bobe J."/>
            <person name="Guiguen Y."/>
        </authorList>
    </citation>
    <scope>NUCLEOTIDE SEQUENCE [LARGE SCALE GENOMIC DNA]</scope>
    <source>
        <strain evidence="2">M_S1</strain>
        <tissue evidence="2">Blood</tissue>
    </source>
</reference>